<organism evidence="1 2">
    <name type="scientific">Eisenbergiella tayi</name>
    <dbReference type="NCBI Taxonomy" id="1432052"/>
    <lineage>
        <taxon>Bacteria</taxon>
        <taxon>Bacillati</taxon>
        <taxon>Bacillota</taxon>
        <taxon>Clostridia</taxon>
        <taxon>Lachnospirales</taxon>
        <taxon>Lachnospiraceae</taxon>
        <taxon>Eisenbergiella</taxon>
    </lineage>
</organism>
<sequence length="100" mass="11653">MNNEDFNYIPRSAARLRNRDISDQHKALLKTGNPASAADLIKNRPDLEAFSASLFNFIEQKLVFIEQQLSGKNREIYNVYSDTEPSSEEMEGKFFWNKEY</sequence>
<evidence type="ECO:0000313" key="1">
    <source>
        <dbReference type="EMBL" id="ODM09920.1"/>
    </source>
</evidence>
<dbReference type="Proteomes" id="UP000095003">
    <property type="component" value="Unassembled WGS sequence"/>
</dbReference>
<name>A0A1E3AMK5_9FIRM</name>
<proteinExistence type="predicted"/>
<dbReference type="RefSeq" id="WP_069158307.1">
    <property type="nucleotide sequence ID" value="NZ_DBGDOY010000052.1"/>
</dbReference>
<protein>
    <submittedName>
        <fullName evidence="1">Uncharacterized protein</fullName>
    </submittedName>
</protein>
<accession>A0A1E3AMK5</accession>
<gene>
    <name evidence="1" type="ORF">BEH84_04288</name>
</gene>
<evidence type="ECO:0000313" key="2">
    <source>
        <dbReference type="Proteomes" id="UP000095003"/>
    </source>
</evidence>
<dbReference type="EMBL" id="MCGI01000004">
    <property type="protein sequence ID" value="ODM09920.1"/>
    <property type="molecule type" value="Genomic_DNA"/>
</dbReference>
<reference evidence="1 2" key="1">
    <citation type="submission" date="2016-07" db="EMBL/GenBank/DDBJ databases">
        <title>Characterization of isolates of Eisenbergiella tayi derived from blood cultures, using whole genome sequencing.</title>
        <authorList>
            <person name="Burdz T."/>
            <person name="Wiebe D."/>
            <person name="Huynh C."/>
            <person name="Bernard K."/>
        </authorList>
    </citation>
    <scope>NUCLEOTIDE SEQUENCE [LARGE SCALE GENOMIC DNA]</scope>
    <source>
        <strain evidence="1 2">NML 120489</strain>
    </source>
</reference>
<comment type="caution">
    <text evidence="1">The sequence shown here is derived from an EMBL/GenBank/DDBJ whole genome shotgun (WGS) entry which is preliminary data.</text>
</comment>
<dbReference type="GeneID" id="93302239"/>
<dbReference type="AlphaFoldDB" id="A0A1E3AMK5"/>